<evidence type="ECO:0000256" key="2">
    <source>
        <dbReference type="ARBA" id="ARBA00022679"/>
    </source>
</evidence>
<dbReference type="Pfam" id="PF00155">
    <property type="entry name" value="Aminotran_1_2"/>
    <property type="match status" value="1"/>
</dbReference>
<dbReference type="EMBL" id="QGMK01002051">
    <property type="protein sequence ID" value="TVY60889.1"/>
    <property type="molecule type" value="Genomic_DNA"/>
</dbReference>
<dbReference type="InterPro" id="IPR050087">
    <property type="entry name" value="AON_synthase_class-II"/>
</dbReference>
<evidence type="ECO:0000256" key="3">
    <source>
        <dbReference type="SAM" id="MobiDB-lite"/>
    </source>
</evidence>
<dbReference type="GO" id="GO:0046512">
    <property type="term" value="P:sphingosine biosynthetic process"/>
    <property type="evidence" value="ECO:0007669"/>
    <property type="project" value="TreeGrafter"/>
</dbReference>
<keyword evidence="2" id="KW-0808">Transferase</keyword>
<dbReference type="AlphaFoldDB" id="A0A8T9BTZ9"/>
<name>A0A8T9BTZ9_9HELO</name>
<dbReference type="InterPro" id="IPR015422">
    <property type="entry name" value="PyrdxlP-dep_Trfase_small"/>
</dbReference>
<dbReference type="GO" id="GO:0016020">
    <property type="term" value="C:membrane"/>
    <property type="evidence" value="ECO:0007669"/>
    <property type="project" value="GOC"/>
</dbReference>
<feature type="domain" description="Aminotransferase class I/classII large" evidence="4">
    <location>
        <begin position="253"/>
        <end position="610"/>
    </location>
</feature>
<comment type="caution">
    <text evidence="5">The sequence shown here is derived from an EMBL/GenBank/DDBJ whole genome shotgun (WGS) entry which is preliminary data.</text>
</comment>
<gene>
    <name evidence="5" type="primary">lcb2_0</name>
    <name evidence="5" type="ORF">LSUE1_G009009</name>
</gene>
<dbReference type="GO" id="GO:0030170">
    <property type="term" value="F:pyridoxal phosphate binding"/>
    <property type="evidence" value="ECO:0007669"/>
    <property type="project" value="InterPro"/>
</dbReference>
<organism evidence="5 6">
    <name type="scientific">Lachnellula suecica</name>
    <dbReference type="NCBI Taxonomy" id="602035"/>
    <lineage>
        <taxon>Eukaryota</taxon>
        <taxon>Fungi</taxon>
        <taxon>Dikarya</taxon>
        <taxon>Ascomycota</taxon>
        <taxon>Pezizomycotina</taxon>
        <taxon>Leotiomycetes</taxon>
        <taxon>Helotiales</taxon>
        <taxon>Lachnaceae</taxon>
        <taxon>Lachnellula</taxon>
    </lineage>
</organism>
<evidence type="ECO:0000313" key="5">
    <source>
        <dbReference type="EMBL" id="TVY60889.1"/>
    </source>
</evidence>
<keyword evidence="6" id="KW-1185">Reference proteome</keyword>
<feature type="region of interest" description="Disordered" evidence="3">
    <location>
        <begin position="1"/>
        <end position="54"/>
    </location>
</feature>
<dbReference type="SUPFAM" id="SSF53383">
    <property type="entry name" value="PLP-dependent transferases"/>
    <property type="match status" value="1"/>
</dbReference>
<evidence type="ECO:0000259" key="4">
    <source>
        <dbReference type="Pfam" id="PF00155"/>
    </source>
</evidence>
<dbReference type="InterPro" id="IPR004839">
    <property type="entry name" value="Aminotransferase_I/II_large"/>
</dbReference>
<dbReference type="InterPro" id="IPR015421">
    <property type="entry name" value="PyrdxlP-dep_Trfase_major"/>
</dbReference>
<feature type="compositionally biased region" description="Polar residues" evidence="3">
    <location>
        <begin position="10"/>
        <end position="20"/>
    </location>
</feature>
<dbReference type="OrthoDB" id="65434at2759"/>
<comment type="cofactor">
    <cofactor evidence="1">
        <name>pyridoxal 5'-phosphate</name>
        <dbReference type="ChEBI" id="CHEBI:597326"/>
    </cofactor>
</comment>
<evidence type="ECO:0000256" key="1">
    <source>
        <dbReference type="ARBA" id="ARBA00001933"/>
    </source>
</evidence>
<dbReference type="Gene3D" id="3.90.1150.10">
    <property type="entry name" value="Aspartate Aminotransferase, domain 1"/>
    <property type="match status" value="1"/>
</dbReference>
<dbReference type="PANTHER" id="PTHR13693">
    <property type="entry name" value="CLASS II AMINOTRANSFERASE/8-AMINO-7-OXONONANOATE SYNTHASE"/>
    <property type="match status" value="1"/>
</dbReference>
<reference evidence="5 6" key="1">
    <citation type="submission" date="2018-05" db="EMBL/GenBank/DDBJ databases">
        <title>Genome sequencing and assembly of the regulated plant pathogen Lachnellula willkommii and related sister species for the development of diagnostic species identification markers.</title>
        <authorList>
            <person name="Giroux E."/>
            <person name="Bilodeau G."/>
        </authorList>
    </citation>
    <scope>NUCLEOTIDE SEQUENCE [LARGE SCALE GENOMIC DNA]</scope>
    <source>
        <strain evidence="5 6">CBS 268.59</strain>
    </source>
</reference>
<sequence length="679" mass="74626">MPQRLPRNPFASSTTTTTVAIPSDRPTTRRPSTSKGNRLTQFFTSSPKSKEQQSAHEALLAAVAAQQQHLLNNPSPHISAPSLSLPTISLSTAKAGEANMDEPPTTLFQPPSVAEAKRQARIDAQFGPLGNQSHRYVSKHVGGELADPVIDEPPYYYLLTTYISYLVLIVFGHVRDFFGKRFRPEHYKHLKSANGYAALNSDFDNFYVRRLKLRIEDCFARPTTGVPGRYITLMDRKTDDFNKHFQFTGTYTETLNMSSYNYLGFAQSEGPCADAVEETIKKYGISSASPRADAGTSDLALEVEDKVAKFVGKPASMVFSMGFATNATSFPALVGKGDLIISDELNHASIRIGARLSGAMITSFRHNDMGALEKKLRENISQGQPRTHRPWKKILVVVEGLYSMEGTMCDLPGILKLKKKYKFNLFVDEAHSIGALGPRGRGVCDYFGVDSAEVDILMGTLTKSFGANGGYVAAEKHIIDKLRATNAATLYGESPTPPVLMQILSALKIITGELVPGQGEERLQRIAFNSRYLRLGLKRLGYIVYGHDDSPIIPIVLYNPAKMPAFSHEMLRRKISVVIVGYPATPLISSRARFCVSAAHNKDDMDRLLAACDEIGNVLQLKFSTGVAGGAENLPDGVTPGMEEEWKKANGLQGVIQPPRWSLREVIANGVQDVKQPLR</sequence>
<dbReference type="GO" id="GO:0017059">
    <property type="term" value="C:serine palmitoyltransferase complex"/>
    <property type="evidence" value="ECO:0007669"/>
    <property type="project" value="TreeGrafter"/>
</dbReference>
<dbReference type="InterPro" id="IPR015424">
    <property type="entry name" value="PyrdxlP-dep_Trfase"/>
</dbReference>
<proteinExistence type="predicted"/>
<dbReference type="GO" id="GO:0046513">
    <property type="term" value="P:ceramide biosynthetic process"/>
    <property type="evidence" value="ECO:0007669"/>
    <property type="project" value="TreeGrafter"/>
</dbReference>
<dbReference type="PANTHER" id="PTHR13693:SF3">
    <property type="entry name" value="LD36009P"/>
    <property type="match status" value="1"/>
</dbReference>
<dbReference type="Gene3D" id="3.40.640.10">
    <property type="entry name" value="Type I PLP-dependent aspartate aminotransferase-like (Major domain)"/>
    <property type="match status" value="1"/>
</dbReference>
<feature type="compositionally biased region" description="Polar residues" evidence="3">
    <location>
        <begin position="29"/>
        <end position="47"/>
    </location>
</feature>
<dbReference type="CDD" id="cd06454">
    <property type="entry name" value="KBL_like"/>
    <property type="match status" value="1"/>
</dbReference>
<dbReference type="GO" id="GO:0004758">
    <property type="term" value="F:serine C-palmitoyltransferase activity"/>
    <property type="evidence" value="ECO:0007669"/>
    <property type="project" value="TreeGrafter"/>
</dbReference>
<accession>A0A8T9BTZ9</accession>
<protein>
    <submittedName>
        <fullName evidence="5">Serine palmitoyltransferase</fullName>
    </submittedName>
</protein>
<dbReference type="Proteomes" id="UP000469558">
    <property type="component" value="Unassembled WGS sequence"/>
</dbReference>
<evidence type="ECO:0000313" key="6">
    <source>
        <dbReference type="Proteomes" id="UP000469558"/>
    </source>
</evidence>